<keyword evidence="1" id="KW-0812">Transmembrane</keyword>
<name>A0AA38WFG9_9ASTR</name>
<comment type="caution">
    <text evidence="2">The sequence shown here is derived from an EMBL/GenBank/DDBJ whole genome shotgun (WGS) entry which is preliminary data.</text>
</comment>
<proteinExistence type="predicted"/>
<feature type="transmembrane region" description="Helical" evidence="1">
    <location>
        <begin position="60"/>
        <end position="84"/>
    </location>
</feature>
<evidence type="ECO:0000313" key="2">
    <source>
        <dbReference type="EMBL" id="KAJ9559312.1"/>
    </source>
</evidence>
<reference evidence="2" key="1">
    <citation type="submission" date="2023-03" db="EMBL/GenBank/DDBJ databases">
        <title>Chromosome-scale reference genome and RAD-based genetic map of yellow starthistle (Centaurea solstitialis) reveal putative structural variation and QTLs associated with invader traits.</title>
        <authorList>
            <person name="Reatini B."/>
            <person name="Cang F.A."/>
            <person name="Jiang Q."/>
            <person name="Mckibben M.T.W."/>
            <person name="Barker M.S."/>
            <person name="Rieseberg L.H."/>
            <person name="Dlugosch K.M."/>
        </authorList>
    </citation>
    <scope>NUCLEOTIDE SEQUENCE</scope>
    <source>
        <strain evidence="2">CAN-66</strain>
        <tissue evidence="2">Leaf</tissue>
    </source>
</reference>
<evidence type="ECO:0000313" key="3">
    <source>
        <dbReference type="Proteomes" id="UP001172457"/>
    </source>
</evidence>
<dbReference type="PANTHER" id="PTHR35307">
    <property type="entry name" value="PROTEIN, PUTATIVE-RELATED"/>
    <property type="match status" value="1"/>
</dbReference>
<accession>A0AA38WFG9</accession>
<evidence type="ECO:0008006" key="4">
    <source>
        <dbReference type="Google" id="ProtNLM"/>
    </source>
</evidence>
<keyword evidence="1" id="KW-1133">Transmembrane helix</keyword>
<keyword evidence="1" id="KW-0472">Membrane</keyword>
<feature type="transmembrane region" description="Helical" evidence="1">
    <location>
        <begin position="162"/>
        <end position="190"/>
    </location>
</feature>
<feature type="transmembrane region" description="Helical" evidence="1">
    <location>
        <begin position="290"/>
        <end position="320"/>
    </location>
</feature>
<organism evidence="2 3">
    <name type="scientific">Centaurea solstitialis</name>
    <name type="common">yellow star-thistle</name>
    <dbReference type="NCBI Taxonomy" id="347529"/>
    <lineage>
        <taxon>Eukaryota</taxon>
        <taxon>Viridiplantae</taxon>
        <taxon>Streptophyta</taxon>
        <taxon>Embryophyta</taxon>
        <taxon>Tracheophyta</taxon>
        <taxon>Spermatophyta</taxon>
        <taxon>Magnoliopsida</taxon>
        <taxon>eudicotyledons</taxon>
        <taxon>Gunneridae</taxon>
        <taxon>Pentapetalae</taxon>
        <taxon>asterids</taxon>
        <taxon>campanulids</taxon>
        <taxon>Asterales</taxon>
        <taxon>Asteraceae</taxon>
        <taxon>Carduoideae</taxon>
        <taxon>Cardueae</taxon>
        <taxon>Centaureinae</taxon>
        <taxon>Centaurea</taxon>
    </lineage>
</organism>
<dbReference type="AlphaFoldDB" id="A0AA38WFG9"/>
<dbReference type="PANTHER" id="PTHR35307:SF3">
    <property type="entry name" value="DUF4220 DOMAIN-CONTAINING PROTEIN"/>
    <property type="match status" value="1"/>
</dbReference>
<dbReference type="Proteomes" id="UP001172457">
    <property type="component" value="Chromosome 3"/>
</dbReference>
<protein>
    <recommendedName>
        <fullName evidence="4">Transmembrane protein</fullName>
    </recommendedName>
</protein>
<keyword evidence="3" id="KW-1185">Reference proteome</keyword>
<evidence type="ECO:0000256" key="1">
    <source>
        <dbReference type="SAM" id="Phobius"/>
    </source>
</evidence>
<feature type="transmembrane region" description="Helical" evidence="1">
    <location>
        <begin position="90"/>
        <end position="114"/>
    </location>
</feature>
<sequence>MQIFHTQCYFHYIDSNSNEATGGSNNGILQLERKVHRPLVFVHDVGKLSTFFRGMNDKELFMNIVALGILIITIIVNICIQAAIGYGLAFAMANISLSIFLLLCPFWVAFIVPASRRVLEHQYRELHQSDIKNCYQINFSSTELVHHVKKYWVMAETGNPQFVLACSPFCSASGLICSFGVICSILQFLYQSRYPSFFLDGNSDYRWSINVIQTTQSIGILVGSIAPVLRSITLVNYFNLSYLWSINRINMFRVEKHWTQRLREWKCIHVTSNIPGRHLKKVLNHVKNMILNFCITLQVTLVVVCKAICFVPTCIILLFYCFCHFCISLLKRFGKDSSASDNDLRLEIEEYIGYVLQIEDEAKLTNRTLRNMLRSITKLLHKSEKEQPRNLLKLLERSTGFSGVVEFDNDQVPPLYPDETHNCWSLVAITLTVIALALPNIENSRVKGLLASINEGLQFVRHIEETLNVNSELVKARKTGRRIWTEVEVYYSWLEIDLQNKAFKGKSSEKILRWLGDEAVKIVIEFKRSKKRSVDDSLHKVIAAGSMYRISQTILLHCNEQESWPTDVELFEWISTIVADLFWACFTNLPRVITQKCHHDAIEKRGESIRTAAQLLGKSKRILNILEQRQLPDLDQESMAYIDKWQAIPKSQIPNGCASPTPSSSSNESLIVTIMQISQTILFHCNQQENWPADEELFEWISTIIADLLCACFTNLPRVITLRCHDDAMEKRGESIRTAAQLLGKSKRILSFLEERQLPDSDQESMAYIDKWQTLPKSQIPNGCASLTTSSSSNESLIVTIV</sequence>
<feature type="transmembrane region" description="Helical" evidence="1">
    <location>
        <begin position="218"/>
        <end position="238"/>
    </location>
</feature>
<dbReference type="EMBL" id="JARYMX010000003">
    <property type="protein sequence ID" value="KAJ9559312.1"/>
    <property type="molecule type" value="Genomic_DNA"/>
</dbReference>
<gene>
    <name evidence="2" type="ORF">OSB04_013926</name>
</gene>